<comment type="caution">
    <text evidence="7">The sequence shown here is derived from an EMBL/GenBank/DDBJ whole genome shotgun (WGS) entry which is preliminary data.</text>
</comment>
<dbReference type="InterPro" id="IPR051127">
    <property type="entry name" value="Fungal_SecMet_Regulators"/>
</dbReference>
<evidence type="ECO:0000256" key="2">
    <source>
        <dbReference type="ARBA" id="ARBA00023125"/>
    </source>
</evidence>
<dbReference type="GO" id="GO:0003677">
    <property type="term" value="F:DNA binding"/>
    <property type="evidence" value="ECO:0007669"/>
    <property type="project" value="UniProtKB-KW"/>
</dbReference>
<dbReference type="InterPro" id="IPR001138">
    <property type="entry name" value="Zn2Cys6_DnaBD"/>
</dbReference>
<dbReference type="CDD" id="cd00067">
    <property type="entry name" value="GAL4"/>
    <property type="match status" value="1"/>
</dbReference>
<evidence type="ECO:0000256" key="1">
    <source>
        <dbReference type="ARBA" id="ARBA00023015"/>
    </source>
</evidence>
<dbReference type="InterPro" id="IPR036864">
    <property type="entry name" value="Zn2-C6_fun-type_DNA-bd_sf"/>
</dbReference>
<dbReference type="PROSITE" id="PS00463">
    <property type="entry name" value="ZN2_CY6_FUNGAL_1"/>
    <property type="match status" value="1"/>
</dbReference>
<dbReference type="SMART" id="SM00066">
    <property type="entry name" value="GAL4"/>
    <property type="match status" value="1"/>
</dbReference>
<organism evidence="7 8">
    <name type="scientific">Mycena rosella</name>
    <name type="common">Pink bonnet</name>
    <name type="synonym">Agaricus rosellus</name>
    <dbReference type="NCBI Taxonomy" id="1033263"/>
    <lineage>
        <taxon>Eukaryota</taxon>
        <taxon>Fungi</taxon>
        <taxon>Dikarya</taxon>
        <taxon>Basidiomycota</taxon>
        <taxon>Agaricomycotina</taxon>
        <taxon>Agaricomycetes</taxon>
        <taxon>Agaricomycetidae</taxon>
        <taxon>Agaricales</taxon>
        <taxon>Marasmiineae</taxon>
        <taxon>Mycenaceae</taxon>
        <taxon>Mycena</taxon>
    </lineage>
</organism>
<name>A0AAD7D484_MYCRO</name>
<evidence type="ECO:0000259" key="6">
    <source>
        <dbReference type="PROSITE" id="PS50048"/>
    </source>
</evidence>
<evidence type="ECO:0000256" key="5">
    <source>
        <dbReference type="SAM" id="MobiDB-lite"/>
    </source>
</evidence>
<reference evidence="7" key="1">
    <citation type="submission" date="2023-03" db="EMBL/GenBank/DDBJ databases">
        <title>Massive genome expansion in bonnet fungi (Mycena s.s.) driven by repeated elements and novel gene families across ecological guilds.</title>
        <authorList>
            <consortium name="Lawrence Berkeley National Laboratory"/>
            <person name="Harder C.B."/>
            <person name="Miyauchi S."/>
            <person name="Viragh M."/>
            <person name="Kuo A."/>
            <person name="Thoen E."/>
            <person name="Andreopoulos B."/>
            <person name="Lu D."/>
            <person name="Skrede I."/>
            <person name="Drula E."/>
            <person name="Henrissat B."/>
            <person name="Morin E."/>
            <person name="Kohler A."/>
            <person name="Barry K."/>
            <person name="LaButti K."/>
            <person name="Morin E."/>
            <person name="Salamov A."/>
            <person name="Lipzen A."/>
            <person name="Mereny Z."/>
            <person name="Hegedus B."/>
            <person name="Baldrian P."/>
            <person name="Stursova M."/>
            <person name="Weitz H."/>
            <person name="Taylor A."/>
            <person name="Grigoriev I.V."/>
            <person name="Nagy L.G."/>
            <person name="Martin F."/>
            <person name="Kauserud H."/>
        </authorList>
    </citation>
    <scope>NUCLEOTIDE SEQUENCE</scope>
    <source>
        <strain evidence="7">CBHHK067</strain>
    </source>
</reference>
<keyword evidence="8" id="KW-1185">Reference proteome</keyword>
<dbReference type="GO" id="GO:0008270">
    <property type="term" value="F:zinc ion binding"/>
    <property type="evidence" value="ECO:0007669"/>
    <property type="project" value="InterPro"/>
</dbReference>
<dbReference type="EMBL" id="JARKIE010000136">
    <property type="protein sequence ID" value="KAJ7677635.1"/>
    <property type="molecule type" value="Genomic_DNA"/>
</dbReference>
<accession>A0AAD7D484</accession>
<sequence length="197" mass="21642">MSAEGSISSSLRPRRAPQADHESDPDREAGRYTQHGYPSGYQPQPPLLPPTPSQSPTNPGPVTTPSLESSLGRRRVYIACLNCRKRKIKCLSENSDPCARCIKMGLHCEYLPVADESIHQSLPPFSPYPNPTWQLPRTADFANLQPAFSLFSDFVIPSTKSLPSSSAPVSKPSYFHASQPPPPHLFNPLRSHPGHPP</sequence>
<keyword evidence="1" id="KW-0805">Transcription regulation</keyword>
<evidence type="ECO:0000313" key="8">
    <source>
        <dbReference type="Proteomes" id="UP001221757"/>
    </source>
</evidence>
<evidence type="ECO:0000313" key="7">
    <source>
        <dbReference type="EMBL" id="KAJ7677635.1"/>
    </source>
</evidence>
<feature type="compositionally biased region" description="Polar residues" evidence="5">
    <location>
        <begin position="1"/>
        <end position="11"/>
    </location>
</feature>
<evidence type="ECO:0000256" key="4">
    <source>
        <dbReference type="ARBA" id="ARBA00023242"/>
    </source>
</evidence>
<keyword evidence="2" id="KW-0238">DNA-binding</keyword>
<feature type="region of interest" description="Disordered" evidence="5">
    <location>
        <begin position="1"/>
        <end position="68"/>
    </location>
</feature>
<dbReference type="Gene3D" id="4.10.240.10">
    <property type="entry name" value="Zn(2)-C6 fungal-type DNA-binding domain"/>
    <property type="match status" value="1"/>
</dbReference>
<feature type="region of interest" description="Disordered" evidence="5">
    <location>
        <begin position="161"/>
        <end position="197"/>
    </location>
</feature>
<feature type="compositionally biased region" description="Basic and acidic residues" evidence="5">
    <location>
        <begin position="17"/>
        <end position="30"/>
    </location>
</feature>
<feature type="compositionally biased region" description="Pro residues" evidence="5">
    <location>
        <begin position="43"/>
        <end position="53"/>
    </location>
</feature>
<evidence type="ECO:0000256" key="3">
    <source>
        <dbReference type="ARBA" id="ARBA00023163"/>
    </source>
</evidence>
<dbReference type="PANTHER" id="PTHR47424">
    <property type="entry name" value="REGULATORY PROTEIN GAL4"/>
    <property type="match status" value="1"/>
</dbReference>
<proteinExistence type="predicted"/>
<dbReference type="Proteomes" id="UP001221757">
    <property type="component" value="Unassembled WGS sequence"/>
</dbReference>
<dbReference type="AlphaFoldDB" id="A0AAD7D484"/>
<gene>
    <name evidence="7" type="ORF">B0H17DRAFT_111079</name>
</gene>
<feature type="domain" description="Zn(2)-C6 fungal-type" evidence="6">
    <location>
        <begin position="79"/>
        <end position="110"/>
    </location>
</feature>
<dbReference type="Pfam" id="PF00172">
    <property type="entry name" value="Zn_clus"/>
    <property type="match status" value="1"/>
</dbReference>
<dbReference type="SUPFAM" id="SSF57701">
    <property type="entry name" value="Zn2/Cys6 DNA-binding domain"/>
    <property type="match status" value="1"/>
</dbReference>
<protein>
    <recommendedName>
        <fullName evidence="6">Zn(2)-C6 fungal-type domain-containing protein</fullName>
    </recommendedName>
</protein>
<dbReference type="PANTHER" id="PTHR47424:SF3">
    <property type="entry name" value="REGULATORY PROTEIN GAL4"/>
    <property type="match status" value="1"/>
</dbReference>
<keyword evidence="4" id="KW-0539">Nucleus</keyword>
<dbReference type="PROSITE" id="PS50048">
    <property type="entry name" value="ZN2_CY6_FUNGAL_2"/>
    <property type="match status" value="1"/>
</dbReference>
<keyword evidence="3" id="KW-0804">Transcription</keyword>
<dbReference type="GO" id="GO:0000981">
    <property type="term" value="F:DNA-binding transcription factor activity, RNA polymerase II-specific"/>
    <property type="evidence" value="ECO:0007669"/>
    <property type="project" value="InterPro"/>
</dbReference>